<sequence>MLKKKLAACMAVVLGLSLLAAGCGKGKSDSGTEGGSGKSEGGGTFIIRATGDPMSFNPVINADDNGFPIFQNIYLRLCALDSSKQNLVPEAAKEWSYNEEATVLTFKLREDLKWTDGEALNSEDVKYTFDTIKENPSYYFSSNMQNVDSIEAPDDYTVVFNLVEPDPSFVKLLGWYATFIVPEHIYNNGSDWAENPANSEPVSCGPFKLEEYKQGESVTLVRNDDYPEPAKLDKLIFSIIPDEATALQAIKNGEIDFYENFPTSSLKEMEADTNLRVVINEYPSPIRMVFNVTKDKVSDVAVRKAIATAIDRDEISEKVFNGVQKPEYNLYPSLIEWASNSEDTAPKFNISEASKILEEAGYTKDANGFYVSGLTIDVFEGAGYPDTAKLIKATLEEAGIGVEIQVHEYNAWNQKVGDERDFMIELQGGFMGPDPAALATRVQSGMTFNWGGYSNTQVDELLKKGASTSDEDERAGYYKEVQKILAEELPYVNIVTFAGPEVNSTRFVNLPYDGQGKWGWADYSHVEMVE</sequence>
<dbReference type="PROSITE" id="PS51257">
    <property type="entry name" value="PROKAR_LIPOPROTEIN"/>
    <property type="match status" value="1"/>
</dbReference>
<evidence type="ECO:0000256" key="5">
    <source>
        <dbReference type="SAM" id="SignalP"/>
    </source>
</evidence>
<name>A0ABS8DH90_9FIRM</name>
<evidence type="ECO:0000259" key="6">
    <source>
        <dbReference type="Pfam" id="PF00496"/>
    </source>
</evidence>
<dbReference type="EMBL" id="JAJCIS010000006">
    <property type="protein sequence ID" value="MCB7387787.1"/>
    <property type="molecule type" value="Genomic_DNA"/>
</dbReference>
<accession>A0ABS8DH90</accession>
<organism evidence="7 8">
    <name type="scientific">Bariatricus massiliensis</name>
    <dbReference type="NCBI Taxonomy" id="1745713"/>
    <lineage>
        <taxon>Bacteria</taxon>
        <taxon>Bacillati</taxon>
        <taxon>Bacillota</taxon>
        <taxon>Clostridia</taxon>
        <taxon>Lachnospirales</taxon>
        <taxon>Lachnospiraceae</taxon>
        <taxon>Bariatricus</taxon>
    </lineage>
</organism>
<protein>
    <submittedName>
        <fullName evidence="7">ABC transporter substrate-binding protein</fullName>
    </submittedName>
</protein>
<proteinExistence type="inferred from homology"/>
<evidence type="ECO:0000256" key="1">
    <source>
        <dbReference type="ARBA" id="ARBA00004193"/>
    </source>
</evidence>
<dbReference type="PIRSF" id="PIRSF002741">
    <property type="entry name" value="MppA"/>
    <property type="match status" value="1"/>
</dbReference>
<dbReference type="InterPro" id="IPR039424">
    <property type="entry name" value="SBP_5"/>
</dbReference>
<dbReference type="InterPro" id="IPR000914">
    <property type="entry name" value="SBP_5_dom"/>
</dbReference>
<keyword evidence="4 5" id="KW-0732">Signal</keyword>
<dbReference type="Pfam" id="PF00496">
    <property type="entry name" value="SBP_bac_5"/>
    <property type="match status" value="1"/>
</dbReference>
<keyword evidence="3" id="KW-0813">Transport</keyword>
<dbReference type="InterPro" id="IPR030678">
    <property type="entry name" value="Peptide/Ni-bd"/>
</dbReference>
<comment type="subcellular location">
    <subcellularLocation>
        <location evidence="1">Cell membrane</location>
        <topology evidence="1">Lipid-anchor</topology>
    </subcellularLocation>
</comment>
<dbReference type="PANTHER" id="PTHR30290">
    <property type="entry name" value="PERIPLASMIC BINDING COMPONENT OF ABC TRANSPORTER"/>
    <property type="match status" value="1"/>
</dbReference>
<dbReference type="PANTHER" id="PTHR30290:SF9">
    <property type="entry name" value="OLIGOPEPTIDE-BINDING PROTEIN APPA"/>
    <property type="match status" value="1"/>
</dbReference>
<evidence type="ECO:0000256" key="3">
    <source>
        <dbReference type="ARBA" id="ARBA00022448"/>
    </source>
</evidence>
<keyword evidence="8" id="KW-1185">Reference proteome</keyword>
<dbReference type="RefSeq" id="WP_199882824.1">
    <property type="nucleotide sequence ID" value="NZ_JAJCIQ010000007.1"/>
</dbReference>
<gene>
    <name evidence="7" type="ORF">LIZ65_10855</name>
</gene>
<comment type="caution">
    <text evidence="7">The sequence shown here is derived from an EMBL/GenBank/DDBJ whole genome shotgun (WGS) entry which is preliminary data.</text>
</comment>
<dbReference type="InterPro" id="IPR023765">
    <property type="entry name" value="SBP_5_CS"/>
</dbReference>
<evidence type="ECO:0000256" key="2">
    <source>
        <dbReference type="ARBA" id="ARBA00005695"/>
    </source>
</evidence>
<feature type="domain" description="Solute-binding protein family 5" evidence="6">
    <location>
        <begin position="87"/>
        <end position="435"/>
    </location>
</feature>
<dbReference type="Proteomes" id="UP001299546">
    <property type="component" value="Unassembled WGS sequence"/>
</dbReference>
<dbReference type="PROSITE" id="PS01040">
    <property type="entry name" value="SBP_BACTERIAL_5"/>
    <property type="match status" value="1"/>
</dbReference>
<dbReference type="Gene3D" id="3.40.190.10">
    <property type="entry name" value="Periplasmic binding protein-like II"/>
    <property type="match status" value="1"/>
</dbReference>
<evidence type="ECO:0000313" key="8">
    <source>
        <dbReference type="Proteomes" id="UP001299546"/>
    </source>
</evidence>
<dbReference type="Gene3D" id="3.90.76.10">
    <property type="entry name" value="Dipeptide-binding Protein, Domain 1"/>
    <property type="match status" value="1"/>
</dbReference>
<dbReference type="SUPFAM" id="SSF53850">
    <property type="entry name" value="Periplasmic binding protein-like II"/>
    <property type="match status" value="1"/>
</dbReference>
<dbReference type="Gene3D" id="3.10.105.10">
    <property type="entry name" value="Dipeptide-binding Protein, Domain 3"/>
    <property type="match status" value="1"/>
</dbReference>
<comment type="similarity">
    <text evidence="2">Belongs to the bacterial solute-binding protein 5 family.</text>
</comment>
<evidence type="ECO:0000256" key="4">
    <source>
        <dbReference type="ARBA" id="ARBA00022729"/>
    </source>
</evidence>
<reference evidence="7 8" key="1">
    <citation type="submission" date="2021-10" db="EMBL/GenBank/DDBJ databases">
        <title>Collection of gut derived symbiotic bacterial strains cultured from healthy donors.</title>
        <authorList>
            <person name="Lin H."/>
            <person name="Littmann E."/>
            <person name="Kohout C."/>
            <person name="Pamer E.G."/>
        </authorList>
    </citation>
    <scope>NUCLEOTIDE SEQUENCE [LARGE SCALE GENOMIC DNA]</scope>
    <source>
        <strain evidence="7 8">DFI.1.165</strain>
    </source>
</reference>
<feature type="chain" id="PRO_5045601053" evidence="5">
    <location>
        <begin position="21"/>
        <end position="530"/>
    </location>
</feature>
<evidence type="ECO:0000313" key="7">
    <source>
        <dbReference type="EMBL" id="MCB7387787.1"/>
    </source>
</evidence>
<feature type="signal peptide" evidence="5">
    <location>
        <begin position="1"/>
        <end position="20"/>
    </location>
</feature>